<dbReference type="Proteomes" id="UP000261660">
    <property type="component" value="Unplaced"/>
</dbReference>
<dbReference type="GeneTree" id="ENSGT01150000286917"/>
<reference evidence="3" key="1">
    <citation type="submission" date="2025-08" db="UniProtKB">
        <authorList>
            <consortium name="Ensembl"/>
        </authorList>
    </citation>
    <scope>IDENTIFICATION</scope>
</reference>
<dbReference type="GO" id="GO:0005777">
    <property type="term" value="C:peroxisome"/>
    <property type="evidence" value="ECO:0007669"/>
    <property type="project" value="TreeGrafter"/>
</dbReference>
<accession>A0A3Q3GU12</accession>
<dbReference type="InterPro" id="IPR023213">
    <property type="entry name" value="CAT-like_dom_sf"/>
</dbReference>
<dbReference type="PANTHER" id="PTHR22589">
    <property type="entry name" value="CARNITINE O-ACYLTRANSFERASE"/>
    <property type="match status" value="1"/>
</dbReference>
<comment type="similarity">
    <text evidence="1">Belongs to the carnitine/choline acetyltransferase family.</text>
</comment>
<evidence type="ECO:0000313" key="4">
    <source>
        <dbReference type="Proteomes" id="UP000261660"/>
    </source>
</evidence>
<evidence type="ECO:0000259" key="2">
    <source>
        <dbReference type="Pfam" id="PF00755"/>
    </source>
</evidence>
<protein>
    <submittedName>
        <fullName evidence="3">Carnitine O-acetyltransferase a</fullName>
    </submittedName>
</protein>
<proteinExistence type="inferred from homology"/>
<dbReference type="GO" id="GO:0004092">
    <property type="term" value="F:carnitine O-acetyltransferase activity"/>
    <property type="evidence" value="ECO:0007669"/>
    <property type="project" value="TreeGrafter"/>
</dbReference>
<dbReference type="AlphaFoldDB" id="A0A3Q3GU12"/>
<dbReference type="Gene3D" id="3.30.559.10">
    <property type="entry name" value="Chloramphenicol acetyltransferase-like domain"/>
    <property type="match status" value="1"/>
</dbReference>
<reference evidence="3" key="2">
    <citation type="submission" date="2025-09" db="UniProtKB">
        <authorList>
            <consortium name="Ensembl"/>
        </authorList>
    </citation>
    <scope>IDENTIFICATION</scope>
</reference>
<keyword evidence="4" id="KW-1185">Reference proteome</keyword>
<evidence type="ECO:0000256" key="1">
    <source>
        <dbReference type="ARBA" id="ARBA00005232"/>
    </source>
</evidence>
<evidence type="ECO:0000313" key="3">
    <source>
        <dbReference type="Ensembl" id="ENSLBEP00000033893.1"/>
    </source>
</evidence>
<feature type="domain" description="Choline/carnitine acyltransferase" evidence="2">
    <location>
        <begin position="41"/>
        <end position="101"/>
    </location>
</feature>
<name>A0A3Q3GU12_9LABR</name>
<organism evidence="3 4">
    <name type="scientific">Labrus bergylta</name>
    <name type="common">ballan wrasse</name>
    <dbReference type="NCBI Taxonomy" id="56723"/>
    <lineage>
        <taxon>Eukaryota</taxon>
        <taxon>Metazoa</taxon>
        <taxon>Chordata</taxon>
        <taxon>Craniata</taxon>
        <taxon>Vertebrata</taxon>
        <taxon>Euteleostomi</taxon>
        <taxon>Actinopterygii</taxon>
        <taxon>Neopterygii</taxon>
        <taxon>Teleostei</taxon>
        <taxon>Neoteleostei</taxon>
        <taxon>Acanthomorphata</taxon>
        <taxon>Eupercaria</taxon>
        <taxon>Labriformes</taxon>
        <taxon>Labridae</taxon>
        <taxon>Labrus</taxon>
    </lineage>
</organism>
<dbReference type="PANTHER" id="PTHR22589:SF50">
    <property type="entry name" value="CARNITINE O-ACETYLTRANSFERASE"/>
    <property type="match status" value="1"/>
</dbReference>
<dbReference type="Pfam" id="PF00755">
    <property type="entry name" value="Carn_acyltransf"/>
    <property type="match status" value="1"/>
</dbReference>
<sequence length="136" mass="15246">MLRICSRNLVKVGMLKPSKVMRPAALLSYRNMGQEQGLPKMPVPPLKQTCELYLELLEPAVEPAELQRTKELLEEFQKAGGVGERLQKGLQRKAVRTDNWVRLIKTLVLSSLPSPCPPSPFHLCVTNSRGTWAPKS</sequence>
<dbReference type="InterPro" id="IPR000542">
    <property type="entry name" value="Carn_acyl_trans"/>
</dbReference>
<dbReference type="InterPro" id="IPR039551">
    <property type="entry name" value="Cho/carn_acyl_trans"/>
</dbReference>
<dbReference type="Ensembl" id="ENSLBET00000035369.1">
    <property type="protein sequence ID" value="ENSLBEP00000033893.1"/>
    <property type="gene ID" value="ENSLBEG00000025453.1"/>
</dbReference>
<dbReference type="SUPFAM" id="SSF52777">
    <property type="entry name" value="CoA-dependent acyltransferases"/>
    <property type="match status" value="1"/>
</dbReference>
<dbReference type="GO" id="GO:0019254">
    <property type="term" value="P:carnitine metabolic process, CoA-linked"/>
    <property type="evidence" value="ECO:0007669"/>
    <property type="project" value="TreeGrafter"/>
</dbReference>